<organism evidence="6 7">
    <name type="scientific">Trebonia kvetii</name>
    <dbReference type="NCBI Taxonomy" id="2480626"/>
    <lineage>
        <taxon>Bacteria</taxon>
        <taxon>Bacillati</taxon>
        <taxon>Actinomycetota</taxon>
        <taxon>Actinomycetes</taxon>
        <taxon>Streptosporangiales</taxon>
        <taxon>Treboniaceae</taxon>
        <taxon>Trebonia</taxon>
    </lineage>
</organism>
<dbReference type="AlphaFoldDB" id="A0A6P2C8M9"/>
<reference evidence="6 7" key="1">
    <citation type="submission" date="2018-11" db="EMBL/GenBank/DDBJ databases">
        <title>Trebonia kvetii gen.nov., sp.nov., a novel acidophilic actinobacterium, and proposal of the new actinobacterial family Treboniaceae fam. nov.</title>
        <authorList>
            <person name="Rapoport D."/>
            <person name="Sagova-Mareckova M."/>
            <person name="Sedlacek I."/>
            <person name="Provaznik J."/>
            <person name="Kralova S."/>
            <person name="Pavlinic D."/>
            <person name="Benes V."/>
            <person name="Kopecky J."/>
        </authorList>
    </citation>
    <scope>NUCLEOTIDE SEQUENCE [LARGE SCALE GENOMIC DNA]</scope>
    <source>
        <strain evidence="6 7">15Tr583</strain>
    </source>
</reference>
<dbReference type="InterPro" id="IPR017508">
    <property type="entry name" value="HipA_N1"/>
</dbReference>
<dbReference type="NCBIfam" id="TIGR03071">
    <property type="entry name" value="couple_hipA"/>
    <property type="match status" value="1"/>
</dbReference>
<comment type="similarity">
    <text evidence="1">Belongs to the HipA Ser/Thr kinase family.</text>
</comment>
<evidence type="ECO:0000313" key="7">
    <source>
        <dbReference type="Proteomes" id="UP000460272"/>
    </source>
</evidence>
<keyword evidence="2" id="KW-0808">Transferase</keyword>
<sequence length="419" mass="44512">MADRLVAWLHGTPVAVLTPAAEFRIRMEWHAEGVERWGLGSPALSVGLPVGTPTGPRDMRGLDFFENMLPEGPALTRMAALAGVRPVDTYGILAAFGHDCAGAVMLLPDGEQPGAAGHCGYTPMTPADLRQVIGNLDARPLGAASERGFRPSLPGFQRKALLGRSADGTWQLPYGDAPSTWILKPDGPHAMAANEATCLRLAAACGLDAAQAELLDVAGLPVLAVRRYDRIAASGQTLPARLHQEDGCQATATPPATKYEEQGGPALRDLAGVLRNYADPADVIRLLRRTTFNMAVGNADAHAKNFSVLHDPDNPAITLAPLYDVLSTIALELTDGAGQPMRADTHLGQRVGGQADIQKVTAASLIDEAVSWGIRRRTASSVVVETLDRLLGAIPEAPGDERVLAVIRKQAEQLKRNQR</sequence>
<dbReference type="Pfam" id="PF13657">
    <property type="entry name" value="Couple_hipA"/>
    <property type="match status" value="1"/>
</dbReference>
<evidence type="ECO:0000313" key="6">
    <source>
        <dbReference type="EMBL" id="TVZ06361.1"/>
    </source>
</evidence>
<dbReference type="InterPro" id="IPR052028">
    <property type="entry name" value="HipA_Ser/Thr_kinase"/>
</dbReference>
<dbReference type="GO" id="GO:0004674">
    <property type="term" value="F:protein serine/threonine kinase activity"/>
    <property type="evidence" value="ECO:0007669"/>
    <property type="project" value="TreeGrafter"/>
</dbReference>
<evidence type="ECO:0000256" key="2">
    <source>
        <dbReference type="ARBA" id="ARBA00022679"/>
    </source>
</evidence>
<dbReference type="Pfam" id="PF07804">
    <property type="entry name" value="HipA_C"/>
    <property type="match status" value="1"/>
</dbReference>
<evidence type="ECO:0000259" key="5">
    <source>
        <dbReference type="Pfam" id="PF13657"/>
    </source>
</evidence>
<evidence type="ECO:0000256" key="3">
    <source>
        <dbReference type="ARBA" id="ARBA00022777"/>
    </source>
</evidence>
<dbReference type="InterPro" id="IPR012893">
    <property type="entry name" value="HipA-like_C"/>
</dbReference>
<feature type="domain" description="HipA N-terminal subdomain 1" evidence="5">
    <location>
        <begin position="7"/>
        <end position="106"/>
    </location>
</feature>
<dbReference type="EMBL" id="RPFW01000001">
    <property type="protein sequence ID" value="TVZ06361.1"/>
    <property type="molecule type" value="Genomic_DNA"/>
</dbReference>
<accession>A0A6P2C8M9</accession>
<dbReference type="PANTHER" id="PTHR37419:SF1">
    <property type="entry name" value="SERINE_THREONINE-PROTEIN KINASE TOXIN HIPA"/>
    <property type="match status" value="1"/>
</dbReference>
<dbReference type="Gene3D" id="1.10.1070.20">
    <property type="match status" value="1"/>
</dbReference>
<dbReference type="GO" id="GO:0005829">
    <property type="term" value="C:cytosol"/>
    <property type="evidence" value="ECO:0007669"/>
    <property type="project" value="TreeGrafter"/>
</dbReference>
<dbReference type="Proteomes" id="UP000460272">
    <property type="component" value="Unassembled WGS sequence"/>
</dbReference>
<evidence type="ECO:0000259" key="4">
    <source>
        <dbReference type="Pfam" id="PF07804"/>
    </source>
</evidence>
<dbReference type="RefSeq" id="WP_145851116.1">
    <property type="nucleotide sequence ID" value="NZ_RPFW01000001.1"/>
</dbReference>
<keyword evidence="3" id="KW-0418">Kinase</keyword>
<gene>
    <name evidence="6" type="ORF">EAS64_02750</name>
</gene>
<evidence type="ECO:0000256" key="1">
    <source>
        <dbReference type="ARBA" id="ARBA00010164"/>
    </source>
</evidence>
<comment type="caution">
    <text evidence="6">The sequence shown here is derived from an EMBL/GenBank/DDBJ whole genome shotgun (WGS) entry which is preliminary data.</text>
</comment>
<protein>
    <submittedName>
        <fullName evidence="6">Type II toxin-antitoxin system HipA family toxin</fullName>
    </submittedName>
</protein>
<dbReference type="OrthoDB" id="3182374at2"/>
<feature type="domain" description="HipA-like C-terminal" evidence="4">
    <location>
        <begin position="152"/>
        <end position="387"/>
    </location>
</feature>
<keyword evidence="7" id="KW-1185">Reference proteome</keyword>
<proteinExistence type="inferred from homology"/>
<name>A0A6P2C8M9_9ACTN</name>
<dbReference type="PANTHER" id="PTHR37419">
    <property type="entry name" value="SERINE/THREONINE-PROTEIN KINASE TOXIN HIPA"/>
    <property type="match status" value="1"/>
</dbReference>